<reference evidence="2" key="1">
    <citation type="submission" date="2021-12" db="EMBL/GenBank/DDBJ databases">
        <authorList>
            <person name="Martin H S."/>
        </authorList>
    </citation>
    <scope>NUCLEOTIDE SEQUENCE</scope>
</reference>
<feature type="region of interest" description="Disordered" evidence="1">
    <location>
        <begin position="398"/>
        <end position="445"/>
    </location>
</feature>
<feature type="region of interest" description="Disordered" evidence="1">
    <location>
        <begin position="280"/>
        <end position="345"/>
    </location>
</feature>
<evidence type="ECO:0000256" key="1">
    <source>
        <dbReference type="SAM" id="MobiDB-lite"/>
    </source>
</evidence>
<feature type="compositionally biased region" description="Acidic residues" evidence="1">
    <location>
        <begin position="421"/>
        <end position="434"/>
    </location>
</feature>
<feature type="non-terminal residue" evidence="2">
    <location>
        <position position="512"/>
    </location>
</feature>
<dbReference type="Pfam" id="PF09808">
    <property type="entry name" value="SNAPC1"/>
    <property type="match status" value="1"/>
</dbReference>
<dbReference type="AlphaFoldDB" id="A0A8J9VE24"/>
<organism evidence="2 3">
    <name type="scientific">Brenthis ino</name>
    <name type="common">lesser marbled fritillary</name>
    <dbReference type="NCBI Taxonomy" id="405034"/>
    <lineage>
        <taxon>Eukaryota</taxon>
        <taxon>Metazoa</taxon>
        <taxon>Ecdysozoa</taxon>
        <taxon>Arthropoda</taxon>
        <taxon>Hexapoda</taxon>
        <taxon>Insecta</taxon>
        <taxon>Pterygota</taxon>
        <taxon>Neoptera</taxon>
        <taxon>Endopterygota</taxon>
        <taxon>Lepidoptera</taxon>
        <taxon>Glossata</taxon>
        <taxon>Ditrysia</taxon>
        <taxon>Papilionoidea</taxon>
        <taxon>Nymphalidae</taxon>
        <taxon>Heliconiinae</taxon>
        <taxon>Argynnini</taxon>
        <taxon>Brenthis</taxon>
    </lineage>
</organism>
<feature type="compositionally biased region" description="Low complexity" evidence="1">
    <location>
        <begin position="306"/>
        <end position="317"/>
    </location>
</feature>
<dbReference type="OrthoDB" id="20127at2759"/>
<feature type="compositionally biased region" description="Basic residues" evidence="1">
    <location>
        <begin position="318"/>
        <end position="338"/>
    </location>
</feature>
<keyword evidence="3" id="KW-1185">Reference proteome</keyword>
<dbReference type="EMBL" id="OV170232">
    <property type="protein sequence ID" value="CAH0717670.1"/>
    <property type="molecule type" value="Genomic_DNA"/>
</dbReference>
<dbReference type="InterPro" id="IPR019188">
    <property type="entry name" value="SNAPC1"/>
</dbReference>
<name>A0A8J9VE24_9NEOP</name>
<sequence length="512" mass="58042">MARYAHHIFKVHIADGFSNDCDELIHKCLQLRTLDYQTFCNFWKDFNFGMIYMGRTSGAEIAELTEEVIHIAKHYMVKDTSNIEESIAGLFLVYGLIKLQPYPGFACLRIVPDDLQAINRIEVVARRDRRLDVLYILGELLSSCSQYHAAERERGLEAVLRKYLEGYTSIDKLGVRPKGVFFRQNEELDIIRDLGSVTRQYARAKKSLIGDAVSDPSLQYINENLPNELNASLRKVINGIVEIDADSDDDDEDDDDHYSNVQAIKSKAMTNTVNPMKHLQGVSDRDAANPVLKSKPELKSPTGKIKTVSPTKPVTTSPKKRKAPLKRGKAKKARRKSKEKSETNISNENIELNLEEFKKVSANNEADGQCVSVEIEIEAIPPTKALENNGDAIEIEVIDNKMPEASNNSTKDNSDNKTESDESYDDETEDDECVNESGVDEVRAGDEVREMANVQTKMSMDLTRPSKRTRRDIPIIIEPIVRKKEKQDCKRNKIKSKFRKWGILPIANFKEK</sequence>
<dbReference type="GO" id="GO:0019185">
    <property type="term" value="C:snRNA-activating protein complex"/>
    <property type="evidence" value="ECO:0007669"/>
    <property type="project" value="TreeGrafter"/>
</dbReference>
<gene>
    <name evidence="2" type="ORF">BINO364_LOCUS4251</name>
</gene>
<dbReference type="GO" id="GO:0042795">
    <property type="term" value="P:snRNA transcription by RNA polymerase II"/>
    <property type="evidence" value="ECO:0007669"/>
    <property type="project" value="TreeGrafter"/>
</dbReference>
<dbReference type="PANTHER" id="PTHR15131:SF3">
    <property type="entry name" value="SNRNA-ACTIVATING PROTEIN COMPLEX SUBUNIT 1"/>
    <property type="match status" value="1"/>
</dbReference>
<proteinExistence type="predicted"/>
<dbReference type="GO" id="GO:0043565">
    <property type="term" value="F:sequence-specific DNA binding"/>
    <property type="evidence" value="ECO:0007669"/>
    <property type="project" value="TreeGrafter"/>
</dbReference>
<protein>
    <recommendedName>
        <fullName evidence="4">snRNA-activating protein complex subunit 1</fullName>
    </recommendedName>
</protein>
<dbReference type="Proteomes" id="UP000838878">
    <property type="component" value="Chromosome 12"/>
</dbReference>
<dbReference type="GO" id="GO:0042796">
    <property type="term" value="P:snRNA transcription by RNA polymerase III"/>
    <property type="evidence" value="ECO:0007669"/>
    <property type="project" value="TreeGrafter"/>
</dbReference>
<accession>A0A8J9VE24</accession>
<evidence type="ECO:0008006" key="4">
    <source>
        <dbReference type="Google" id="ProtNLM"/>
    </source>
</evidence>
<dbReference type="PANTHER" id="PTHR15131">
    <property type="entry name" value="SMALL NUCLEAR RNA ACTIVATING COMPLEX, POLYPEPTIDE 1"/>
    <property type="match status" value="1"/>
</dbReference>
<evidence type="ECO:0000313" key="2">
    <source>
        <dbReference type="EMBL" id="CAH0717670.1"/>
    </source>
</evidence>
<evidence type="ECO:0000313" key="3">
    <source>
        <dbReference type="Proteomes" id="UP000838878"/>
    </source>
</evidence>